<keyword evidence="12" id="KW-1185">Reference proteome</keyword>
<sequence>MDKLKSQPQSSNHISESNQQIHDPLSDVIIKAEIGRNAHGQPTFNGYSRQQIVDYKFRDLNFYQMTCGPRKLKDEDQDEEIDLECFNQIKEILHCPVCYDILKEPLNVKMCLHKFCRHCIENYNRTVKKQCPQCRNPVGSRRLLKTDYKLTYIIKALITDIDAYNKFEEESRQQVVPKIHDFENFRKKCQGIQFDQEQKQFQADLLQGIKKKGKLGAISARRLIEECKEDTEEEDNPELPFDTDNIIELQDEEENIQRQVNATIVVSRGRPPNRRNSGGKRGKKRRGDYGGHKSDYGMNLISINNVSNSRNQQEEKKQSQQSNQSKGKSNMKIVIGINNTSSSHTLNQSRNRSSLITISNHTSNQKLGGVGSKRTLKFSQNNTTRGAYFGALSTTSTLQNALKQESPVIKKGKRGRKPNLKNQDFIMLGSDDMLQVDDSSEELQLRLGMASNTNKRLKRNERSLSNFNTDIQQVPKAQINEHSIVEFSIRQEYIQPQSKDFNLNSDNFNKPRFQDAVLRTKSIINVQQLKKYVKDKLTMAYSYQVELNEIEIYISINGEKTQVLVNKQTILDLVQRNLWKYEKLIPKQQNEFDVYNYWNSEQPDDKIREILWVKIKHGSF</sequence>
<comment type="pathway">
    <text evidence="2">Protein modification; protein ubiquitination.</text>
</comment>
<dbReference type="GO" id="GO:0008270">
    <property type="term" value="F:zinc ion binding"/>
    <property type="evidence" value="ECO:0007669"/>
    <property type="project" value="UniProtKB-KW"/>
</dbReference>
<evidence type="ECO:0000256" key="5">
    <source>
        <dbReference type="ARBA" id="ARBA00022723"/>
    </source>
</evidence>
<dbReference type="InParanoid" id="A0A078AGB5"/>
<gene>
    <name evidence="11" type="primary">Contig17954.g19083</name>
    <name evidence="11" type="ORF">STYLEM_9564</name>
</gene>
<dbReference type="InterPro" id="IPR043540">
    <property type="entry name" value="RING1/RING2"/>
</dbReference>
<dbReference type="EC" id="2.3.2.27" evidence="3"/>
<reference evidence="11 12" key="1">
    <citation type="submission" date="2014-06" db="EMBL/GenBank/DDBJ databases">
        <authorList>
            <person name="Swart Estienne"/>
        </authorList>
    </citation>
    <scope>NUCLEOTIDE SEQUENCE [LARGE SCALE GENOMIC DNA]</scope>
    <source>
        <strain evidence="11 12">130c</strain>
    </source>
</reference>
<dbReference type="EMBL" id="CCKQ01009099">
    <property type="protein sequence ID" value="CDW80562.1"/>
    <property type="molecule type" value="Genomic_DNA"/>
</dbReference>
<evidence type="ECO:0000256" key="8">
    <source>
        <dbReference type="PROSITE-ProRule" id="PRU00175"/>
    </source>
</evidence>
<dbReference type="Proteomes" id="UP000039865">
    <property type="component" value="Unassembled WGS sequence"/>
</dbReference>
<dbReference type="GO" id="GO:0016567">
    <property type="term" value="P:protein ubiquitination"/>
    <property type="evidence" value="ECO:0007669"/>
    <property type="project" value="UniProtKB-UniPathway"/>
</dbReference>
<dbReference type="InterPro" id="IPR001841">
    <property type="entry name" value="Znf_RING"/>
</dbReference>
<dbReference type="Pfam" id="PF13923">
    <property type="entry name" value="zf-C3HC4_2"/>
    <property type="match status" value="1"/>
</dbReference>
<keyword evidence="4" id="KW-0808">Transferase</keyword>
<dbReference type="CDD" id="cd16531">
    <property type="entry name" value="RING-HC_RING1-like"/>
    <property type="match status" value="1"/>
</dbReference>
<dbReference type="SMART" id="SM00184">
    <property type="entry name" value="RING"/>
    <property type="match status" value="1"/>
</dbReference>
<dbReference type="PANTHER" id="PTHR46076">
    <property type="entry name" value="E3 UBIQUITIN-PROTEIN LIGASE RING1 / RING 2 FAMILY MEMBER"/>
    <property type="match status" value="1"/>
</dbReference>
<evidence type="ECO:0000313" key="12">
    <source>
        <dbReference type="Proteomes" id="UP000039865"/>
    </source>
</evidence>
<evidence type="ECO:0000256" key="1">
    <source>
        <dbReference type="ARBA" id="ARBA00000900"/>
    </source>
</evidence>
<proteinExistence type="predicted"/>
<comment type="catalytic activity">
    <reaction evidence="1">
        <text>S-ubiquitinyl-[E2 ubiquitin-conjugating enzyme]-L-cysteine + [acceptor protein]-L-lysine = [E2 ubiquitin-conjugating enzyme]-L-cysteine + N(6)-ubiquitinyl-[acceptor protein]-L-lysine.</text>
        <dbReference type="EC" id="2.3.2.27"/>
    </reaction>
</comment>
<accession>A0A078AGB5</accession>
<dbReference type="GO" id="GO:0003682">
    <property type="term" value="F:chromatin binding"/>
    <property type="evidence" value="ECO:0007669"/>
    <property type="project" value="TreeGrafter"/>
</dbReference>
<dbReference type="AlphaFoldDB" id="A0A078AGB5"/>
<evidence type="ECO:0000256" key="9">
    <source>
        <dbReference type="SAM" id="MobiDB-lite"/>
    </source>
</evidence>
<dbReference type="GO" id="GO:0061630">
    <property type="term" value="F:ubiquitin protein ligase activity"/>
    <property type="evidence" value="ECO:0007669"/>
    <property type="project" value="UniProtKB-EC"/>
</dbReference>
<keyword evidence="7" id="KW-0862">Zinc</keyword>
<dbReference type="PANTHER" id="PTHR46076:SF3">
    <property type="entry name" value="E3 UBIQUITIN-PROTEIN LIGASE RING1"/>
    <property type="match status" value="1"/>
</dbReference>
<evidence type="ECO:0000256" key="2">
    <source>
        <dbReference type="ARBA" id="ARBA00004906"/>
    </source>
</evidence>
<dbReference type="GO" id="GO:0000151">
    <property type="term" value="C:ubiquitin ligase complex"/>
    <property type="evidence" value="ECO:0007669"/>
    <property type="project" value="InterPro"/>
</dbReference>
<evidence type="ECO:0000259" key="10">
    <source>
        <dbReference type="PROSITE" id="PS50089"/>
    </source>
</evidence>
<feature type="domain" description="RING-type" evidence="10">
    <location>
        <begin position="95"/>
        <end position="135"/>
    </location>
</feature>
<dbReference type="InterPro" id="IPR013083">
    <property type="entry name" value="Znf_RING/FYVE/PHD"/>
</dbReference>
<keyword evidence="6 8" id="KW-0863">Zinc-finger</keyword>
<name>A0A078AGB5_STYLE</name>
<evidence type="ECO:0000256" key="7">
    <source>
        <dbReference type="ARBA" id="ARBA00022833"/>
    </source>
</evidence>
<feature type="compositionally biased region" description="Low complexity" evidence="9">
    <location>
        <begin position="319"/>
        <end position="330"/>
    </location>
</feature>
<dbReference type="SUPFAM" id="SSF57850">
    <property type="entry name" value="RING/U-box"/>
    <property type="match status" value="1"/>
</dbReference>
<feature type="compositionally biased region" description="Polar residues" evidence="9">
    <location>
        <begin position="301"/>
        <end position="310"/>
    </location>
</feature>
<evidence type="ECO:0000256" key="3">
    <source>
        <dbReference type="ARBA" id="ARBA00012483"/>
    </source>
</evidence>
<evidence type="ECO:0000256" key="4">
    <source>
        <dbReference type="ARBA" id="ARBA00022679"/>
    </source>
</evidence>
<dbReference type="Gene3D" id="3.30.40.10">
    <property type="entry name" value="Zinc/RING finger domain, C3HC4 (zinc finger)"/>
    <property type="match status" value="1"/>
</dbReference>
<protein>
    <recommendedName>
        <fullName evidence="3">RING-type E3 ubiquitin transferase</fullName>
        <ecNumber evidence="3">2.3.2.27</ecNumber>
    </recommendedName>
</protein>
<feature type="compositionally biased region" description="Basic residues" evidence="9">
    <location>
        <begin position="271"/>
        <end position="286"/>
    </location>
</feature>
<evidence type="ECO:0000313" key="11">
    <source>
        <dbReference type="EMBL" id="CDW80562.1"/>
    </source>
</evidence>
<evidence type="ECO:0000256" key="6">
    <source>
        <dbReference type="ARBA" id="ARBA00022771"/>
    </source>
</evidence>
<organism evidence="11 12">
    <name type="scientific">Stylonychia lemnae</name>
    <name type="common">Ciliate</name>
    <dbReference type="NCBI Taxonomy" id="5949"/>
    <lineage>
        <taxon>Eukaryota</taxon>
        <taxon>Sar</taxon>
        <taxon>Alveolata</taxon>
        <taxon>Ciliophora</taxon>
        <taxon>Intramacronucleata</taxon>
        <taxon>Spirotrichea</taxon>
        <taxon>Stichotrichia</taxon>
        <taxon>Sporadotrichida</taxon>
        <taxon>Oxytrichidae</taxon>
        <taxon>Stylonychinae</taxon>
        <taxon>Stylonychia</taxon>
    </lineage>
</organism>
<dbReference type="PROSITE" id="PS50089">
    <property type="entry name" value="ZF_RING_2"/>
    <property type="match status" value="1"/>
</dbReference>
<dbReference type="GO" id="GO:0031519">
    <property type="term" value="C:PcG protein complex"/>
    <property type="evidence" value="ECO:0007669"/>
    <property type="project" value="TreeGrafter"/>
</dbReference>
<feature type="region of interest" description="Disordered" evidence="9">
    <location>
        <begin position="263"/>
        <end position="330"/>
    </location>
</feature>
<dbReference type="InterPro" id="IPR017907">
    <property type="entry name" value="Znf_RING_CS"/>
</dbReference>
<dbReference type="UniPathway" id="UPA00143"/>
<keyword evidence="5" id="KW-0479">Metal-binding</keyword>
<dbReference type="OrthoDB" id="313341at2759"/>
<dbReference type="PROSITE" id="PS00518">
    <property type="entry name" value="ZF_RING_1"/>
    <property type="match status" value="1"/>
</dbReference>